<keyword evidence="2" id="KW-0677">Repeat</keyword>
<dbReference type="InterPro" id="IPR018357">
    <property type="entry name" value="Hexapep_transf_CS"/>
</dbReference>
<dbReference type="InParanoid" id="B4D5E8"/>
<dbReference type="CDD" id="cd04647">
    <property type="entry name" value="LbH_MAT_like"/>
    <property type="match status" value="1"/>
</dbReference>
<dbReference type="PANTHER" id="PTHR23416">
    <property type="entry name" value="SIALIC ACID SYNTHASE-RELATED"/>
    <property type="match status" value="1"/>
</dbReference>
<accession>B4D5E8</accession>
<dbReference type="InterPro" id="IPR051159">
    <property type="entry name" value="Hexapeptide_acetyltransf"/>
</dbReference>
<dbReference type="Pfam" id="PF00132">
    <property type="entry name" value="Hexapep"/>
    <property type="match status" value="1"/>
</dbReference>
<keyword evidence="1 4" id="KW-0808">Transferase</keyword>
<dbReference type="PANTHER" id="PTHR23416:SF78">
    <property type="entry name" value="LIPOPOLYSACCHARIDE BIOSYNTHESIS O-ACETYL TRANSFERASE WBBJ-RELATED"/>
    <property type="match status" value="1"/>
</dbReference>
<dbReference type="EMBL" id="ABVL01000013">
    <property type="protein sequence ID" value="EDY18353.1"/>
    <property type="molecule type" value="Genomic_DNA"/>
</dbReference>
<evidence type="ECO:0000256" key="1">
    <source>
        <dbReference type="ARBA" id="ARBA00022679"/>
    </source>
</evidence>
<organism evidence="4 5">
    <name type="scientific">Chthoniobacter flavus Ellin428</name>
    <dbReference type="NCBI Taxonomy" id="497964"/>
    <lineage>
        <taxon>Bacteria</taxon>
        <taxon>Pseudomonadati</taxon>
        <taxon>Verrucomicrobiota</taxon>
        <taxon>Spartobacteria</taxon>
        <taxon>Chthoniobacterales</taxon>
        <taxon>Chthoniobacteraceae</taxon>
        <taxon>Chthoniobacter</taxon>
    </lineage>
</organism>
<dbReference type="Proteomes" id="UP000005824">
    <property type="component" value="Unassembled WGS sequence"/>
</dbReference>
<dbReference type="GO" id="GO:0016746">
    <property type="term" value="F:acyltransferase activity"/>
    <property type="evidence" value="ECO:0007669"/>
    <property type="project" value="UniProtKB-KW"/>
</dbReference>
<dbReference type="InterPro" id="IPR011004">
    <property type="entry name" value="Trimer_LpxA-like_sf"/>
</dbReference>
<dbReference type="SUPFAM" id="SSF51161">
    <property type="entry name" value="Trimeric LpxA-like enzymes"/>
    <property type="match status" value="1"/>
</dbReference>
<keyword evidence="5" id="KW-1185">Reference proteome</keyword>
<name>B4D5E8_9BACT</name>
<comment type="caution">
    <text evidence="4">The sequence shown here is derived from an EMBL/GenBank/DDBJ whole genome shotgun (WGS) entry which is preliminary data.</text>
</comment>
<proteinExistence type="predicted"/>
<dbReference type="RefSeq" id="WP_006981461.1">
    <property type="nucleotide sequence ID" value="NZ_ABVL01000013.1"/>
</dbReference>
<dbReference type="STRING" id="497964.CfE428DRAFT_4137"/>
<sequence>MDLTRFLEGLTSRARIAYYRSSGMHIHGHVSLRAIEVRQRPQCITLEDGAALDRGVVLLATSDRARIVIGPRTYINRHTMIDADELIEIGESTMIGPFCYITDHDHTVSAWAAPADGPLVTAPTRLGARCWIGAHVTILKGVSIGEGTVVGAGSVVTKSLPAGVIAVGNPAKVLREIAP</sequence>
<dbReference type="eggNOG" id="COG0110">
    <property type="taxonomic scope" value="Bacteria"/>
</dbReference>
<evidence type="ECO:0000256" key="3">
    <source>
        <dbReference type="ARBA" id="ARBA00023315"/>
    </source>
</evidence>
<protein>
    <submittedName>
        <fullName evidence="4">Transferase hexapeptide repeat containing protein</fullName>
    </submittedName>
</protein>
<reference evidence="4 5" key="1">
    <citation type="journal article" date="2011" name="J. Bacteriol.">
        <title>Genome sequence of Chthoniobacter flavus Ellin428, an aerobic heterotrophic soil bacterium.</title>
        <authorList>
            <person name="Kant R."/>
            <person name="van Passel M.W."/>
            <person name="Palva A."/>
            <person name="Lucas S."/>
            <person name="Lapidus A."/>
            <person name="Glavina Del Rio T."/>
            <person name="Dalin E."/>
            <person name="Tice H."/>
            <person name="Bruce D."/>
            <person name="Goodwin L."/>
            <person name="Pitluck S."/>
            <person name="Larimer F.W."/>
            <person name="Land M.L."/>
            <person name="Hauser L."/>
            <person name="Sangwan P."/>
            <person name="de Vos W.M."/>
            <person name="Janssen P.H."/>
            <person name="Smidt H."/>
        </authorList>
    </citation>
    <scope>NUCLEOTIDE SEQUENCE [LARGE SCALE GENOMIC DNA]</scope>
    <source>
        <strain evidence="4 5">Ellin428</strain>
    </source>
</reference>
<evidence type="ECO:0000256" key="2">
    <source>
        <dbReference type="ARBA" id="ARBA00022737"/>
    </source>
</evidence>
<dbReference type="AlphaFoldDB" id="B4D5E8"/>
<dbReference type="Gene3D" id="2.160.10.10">
    <property type="entry name" value="Hexapeptide repeat proteins"/>
    <property type="match status" value="1"/>
</dbReference>
<evidence type="ECO:0000313" key="5">
    <source>
        <dbReference type="Proteomes" id="UP000005824"/>
    </source>
</evidence>
<dbReference type="InterPro" id="IPR001451">
    <property type="entry name" value="Hexapep"/>
</dbReference>
<keyword evidence="3" id="KW-0012">Acyltransferase</keyword>
<gene>
    <name evidence="4" type="ORF">CfE428DRAFT_4137</name>
</gene>
<dbReference type="PROSITE" id="PS00101">
    <property type="entry name" value="HEXAPEP_TRANSFERASES"/>
    <property type="match status" value="1"/>
</dbReference>
<evidence type="ECO:0000313" key="4">
    <source>
        <dbReference type="EMBL" id="EDY18353.1"/>
    </source>
</evidence>